<proteinExistence type="inferred from homology"/>
<dbReference type="InterPro" id="IPR015310">
    <property type="entry name" value="AHSA1-like_N"/>
</dbReference>
<comment type="similarity">
    <text evidence="1">Belongs to the AHA1 family.</text>
</comment>
<dbReference type="PANTHER" id="PTHR13009:SF8">
    <property type="entry name" value="AHA1 DOMAIN-CONTAINING PROTEIN"/>
    <property type="match status" value="1"/>
</dbReference>
<reference evidence="4" key="1">
    <citation type="submission" date="2024-07" db="EMBL/GenBank/DDBJ databases">
        <title>Two chromosome-level genome assemblies of Korean endemic species Abeliophyllum distichum and Forsythia ovata (Oleaceae).</title>
        <authorList>
            <person name="Jang H."/>
        </authorList>
    </citation>
    <scope>NUCLEOTIDE SEQUENCE [LARGE SCALE GENOMIC DNA]</scope>
</reference>
<evidence type="ECO:0000259" key="2">
    <source>
        <dbReference type="SMART" id="SM01000"/>
    </source>
</evidence>
<sequence length="174" mass="19904">MARLREGDKRWIVEDRPDGANVHNWHWAETDCLEWSKTYLTNLLCNKPILNGEGNFYIRIKELAKLEGGAYVNDRKGKVIPGYELHLVLSYEADAKDSDGNSATTSTRKEKRKEGFKTITMSEKFSCRARDVYEILMDENRWKGFTQSNAQISKEVGGEFSIFDCPVTGTNVEL</sequence>
<evidence type="ECO:0000313" key="4">
    <source>
        <dbReference type="Proteomes" id="UP001604277"/>
    </source>
</evidence>
<feature type="domain" description="Activator of Hsp90 ATPase AHSA1-like N-terminal" evidence="2">
    <location>
        <begin position="29"/>
        <end position="141"/>
    </location>
</feature>
<dbReference type="AlphaFoldDB" id="A0ABD1PG82"/>
<dbReference type="Pfam" id="PF09229">
    <property type="entry name" value="Aha1_N"/>
    <property type="match status" value="1"/>
</dbReference>
<name>A0ABD1PG82_9LAMI</name>
<dbReference type="Proteomes" id="UP001604277">
    <property type="component" value="Unassembled WGS sequence"/>
</dbReference>
<gene>
    <name evidence="3" type="ORF">Fot_53620</name>
</gene>
<comment type="caution">
    <text evidence="3">The sequence shown here is derived from an EMBL/GenBank/DDBJ whole genome shotgun (WGS) entry which is preliminary data.</text>
</comment>
<keyword evidence="4" id="KW-1185">Reference proteome</keyword>
<protein>
    <submittedName>
        <fullName evidence="3">Aha1 domain-containing protein</fullName>
    </submittedName>
</protein>
<accession>A0ABD1PG82</accession>
<dbReference type="EMBL" id="JBFOLJ010000020">
    <property type="protein sequence ID" value="KAL2462383.1"/>
    <property type="molecule type" value="Genomic_DNA"/>
</dbReference>
<dbReference type="PANTHER" id="PTHR13009">
    <property type="entry name" value="HEAT SHOCK PROTEIN 90 HSP90 CO-CHAPERONE AHA-1"/>
    <property type="match status" value="1"/>
</dbReference>
<evidence type="ECO:0000256" key="1">
    <source>
        <dbReference type="ARBA" id="ARBA00006817"/>
    </source>
</evidence>
<dbReference type="SMART" id="SM01000">
    <property type="entry name" value="Aha1_N"/>
    <property type="match status" value="1"/>
</dbReference>
<dbReference type="Gene3D" id="3.15.10.20">
    <property type="entry name" value="Activator of Hsp90 ATPase Aha1, N-terminal domain"/>
    <property type="match status" value="1"/>
</dbReference>
<dbReference type="InterPro" id="IPR036338">
    <property type="entry name" value="Aha1"/>
</dbReference>
<evidence type="ECO:0000313" key="3">
    <source>
        <dbReference type="EMBL" id="KAL2462383.1"/>
    </source>
</evidence>
<dbReference type="SUPFAM" id="SSF103111">
    <property type="entry name" value="Activator of Hsp90 ATPase, Aha1"/>
    <property type="match status" value="1"/>
</dbReference>
<organism evidence="3 4">
    <name type="scientific">Forsythia ovata</name>
    <dbReference type="NCBI Taxonomy" id="205694"/>
    <lineage>
        <taxon>Eukaryota</taxon>
        <taxon>Viridiplantae</taxon>
        <taxon>Streptophyta</taxon>
        <taxon>Embryophyta</taxon>
        <taxon>Tracheophyta</taxon>
        <taxon>Spermatophyta</taxon>
        <taxon>Magnoliopsida</taxon>
        <taxon>eudicotyledons</taxon>
        <taxon>Gunneridae</taxon>
        <taxon>Pentapetalae</taxon>
        <taxon>asterids</taxon>
        <taxon>lamiids</taxon>
        <taxon>Lamiales</taxon>
        <taxon>Oleaceae</taxon>
        <taxon>Forsythieae</taxon>
        <taxon>Forsythia</taxon>
    </lineage>
</organism>